<feature type="domain" description="ARS-binding protein 1 N-terminal" evidence="2">
    <location>
        <begin position="196"/>
        <end position="237"/>
    </location>
</feature>
<accession>A0A3N4KJC7</accession>
<dbReference type="Gene3D" id="1.10.10.60">
    <property type="entry name" value="Homeodomain-like"/>
    <property type="match status" value="1"/>
</dbReference>
<organism evidence="3 4">
    <name type="scientific">Morchella conica CCBAS932</name>
    <dbReference type="NCBI Taxonomy" id="1392247"/>
    <lineage>
        <taxon>Eukaryota</taxon>
        <taxon>Fungi</taxon>
        <taxon>Dikarya</taxon>
        <taxon>Ascomycota</taxon>
        <taxon>Pezizomycotina</taxon>
        <taxon>Pezizomycetes</taxon>
        <taxon>Pezizales</taxon>
        <taxon>Morchellaceae</taxon>
        <taxon>Morchella</taxon>
    </lineage>
</organism>
<dbReference type="InterPro" id="IPR041188">
    <property type="entry name" value="HTH_ABP1_N"/>
</dbReference>
<dbReference type="Proteomes" id="UP000277580">
    <property type="component" value="Unassembled WGS sequence"/>
</dbReference>
<dbReference type="Pfam" id="PF18107">
    <property type="entry name" value="HTH_ABP1_N"/>
    <property type="match status" value="1"/>
</dbReference>
<evidence type="ECO:0000313" key="3">
    <source>
        <dbReference type="EMBL" id="RPB10666.1"/>
    </source>
</evidence>
<evidence type="ECO:0000256" key="1">
    <source>
        <dbReference type="SAM" id="MobiDB-lite"/>
    </source>
</evidence>
<dbReference type="OrthoDB" id="10381169at2759"/>
<feature type="compositionally biased region" description="Basic and acidic residues" evidence="1">
    <location>
        <begin position="347"/>
        <end position="357"/>
    </location>
</feature>
<evidence type="ECO:0000259" key="2">
    <source>
        <dbReference type="Pfam" id="PF18107"/>
    </source>
</evidence>
<name>A0A3N4KJC7_9PEZI</name>
<reference evidence="3 4" key="1">
    <citation type="journal article" date="2018" name="Nat. Ecol. Evol.">
        <title>Pezizomycetes genomes reveal the molecular basis of ectomycorrhizal truffle lifestyle.</title>
        <authorList>
            <person name="Murat C."/>
            <person name="Payen T."/>
            <person name="Noel B."/>
            <person name="Kuo A."/>
            <person name="Morin E."/>
            <person name="Chen J."/>
            <person name="Kohler A."/>
            <person name="Krizsan K."/>
            <person name="Balestrini R."/>
            <person name="Da Silva C."/>
            <person name="Montanini B."/>
            <person name="Hainaut M."/>
            <person name="Levati E."/>
            <person name="Barry K.W."/>
            <person name="Belfiori B."/>
            <person name="Cichocki N."/>
            <person name="Clum A."/>
            <person name="Dockter R.B."/>
            <person name="Fauchery L."/>
            <person name="Guy J."/>
            <person name="Iotti M."/>
            <person name="Le Tacon F."/>
            <person name="Lindquist E.A."/>
            <person name="Lipzen A."/>
            <person name="Malagnac F."/>
            <person name="Mello A."/>
            <person name="Molinier V."/>
            <person name="Miyauchi S."/>
            <person name="Poulain J."/>
            <person name="Riccioni C."/>
            <person name="Rubini A."/>
            <person name="Sitrit Y."/>
            <person name="Splivallo R."/>
            <person name="Traeger S."/>
            <person name="Wang M."/>
            <person name="Zifcakova L."/>
            <person name="Wipf D."/>
            <person name="Zambonelli A."/>
            <person name="Paolocci F."/>
            <person name="Nowrousian M."/>
            <person name="Ottonello S."/>
            <person name="Baldrian P."/>
            <person name="Spatafora J.W."/>
            <person name="Henrissat B."/>
            <person name="Nagy L.G."/>
            <person name="Aury J.M."/>
            <person name="Wincker P."/>
            <person name="Grigoriev I.V."/>
            <person name="Bonfante P."/>
            <person name="Martin F.M."/>
        </authorList>
    </citation>
    <scope>NUCLEOTIDE SEQUENCE [LARGE SCALE GENOMIC DNA]</scope>
    <source>
        <strain evidence="3 4">CCBAS932</strain>
    </source>
</reference>
<gene>
    <name evidence="3" type="ORF">P167DRAFT_566401</name>
</gene>
<proteinExistence type="predicted"/>
<keyword evidence="4" id="KW-1185">Reference proteome</keyword>
<feature type="region of interest" description="Disordered" evidence="1">
    <location>
        <begin position="329"/>
        <end position="363"/>
    </location>
</feature>
<evidence type="ECO:0000313" key="4">
    <source>
        <dbReference type="Proteomes" id="UP000277580"/>
    </source>
</evidence>
<dbReference type="EMBL" id="ML119141">
    <property type="protein sequence ID" value="RPB10666.1"/>
    <property type="molecule type" value="Genomic_DNA"/>
</dbReference>
<dbReference type="InParanoid" id="A0A3N4KJC7"/>
<sequence length="537" mass="61231">MRNPPFEGYSIAPGDRYPHLIDPSLPRPSLSYINSLNEKAYHPSMLNPIHMLSIRREHKDLEELLVPDVYPVITYDHTTNRPPSSSPTSYAWANNYPASVTTSDESIHNPAPVTTSYVSIKNSAGSDSIPYVSINNLTGSIGTSYVAIDNSTSSVSSPEDTVANHETCVSTSNLPTHLILPDQSTINPITPEPSASERSETYAYYLSHHPRLSRQMIQEWFLQTYQRQISTSQVNSIIHTCGGVPQPRSSHRRDIPRGELNYEEARERERVLVWGWYTKTRELEGKKPGMSRITSWWEGADGGRMLGISTLSGILTIMRQRQDAAEQVGKAAKEEDNTNEPGSSCGEEIKSAARDTRQATNSLKRLAPEDWEDNEDLVGPWCKPGKEAEEALEQLLQRQKETGHMYPGTYMLQRFKPRARAQAKRVKVTPPPKHDQVISDHHDIEIRTWNWWRRHRDRRRISTANIVTKLKYYWVDLEKTGPTPDFDELAESLRIKHNLVTNEGGPYPLDMLHMYQETGPTMSTQTRYRREQARPWC</sequence>
<protein>
    <recommendedName>
        <fullName evidence="2">ARS-binding protein 1 N-terminal domain-containing protein</fullName>
    </recommendedName>
</protein>
<dbReference type="AlphaFoldDB" id="A0A3N4KJC7"/>